<proteinExistence type="inferred from homology"/>
<evidence type="ECO:0000256" key="4">
    <source>
        <dbReference type="ARBA" id="ARBA00023136"/>
    </source>
</evidence>
<evidence type="ECO:0000313" key="9">
    <source>
        <dbReference type="EMBL" id="TKW49565.1"/>
    </source>
</evidence>
<evidence type="ECO:0000256" key="1">
    <source>
        <dbReference type="ARBA" id="ARBA00004141"/>
    </source>
</evidence>
<protein>
    <recommendedName>
        <fullName evidence="8">Rhodopsin domain-containing protein</fullName>
    </recommendedName>
</protein>
<name>A0A4U6X331_9PEZI</name>
<evidence type="ECO:0000256" key="5">
    <source>
        <dbReference type="ARBA" id="ARBA00038359"/>
    </source>
</evidence>
<dbReference type="EMBL" id="PJEX01000516">
    <property type="protein sequence ID" value="TKW49565.1"/>
    <property type="molecule type" value="Genomic_DNA"/>
</dbReference>
<dbReference type="AlphaFoldDB" id="A0A4U6X331"/>
<feature type="transmembrane region" description="Helical" evidence="7">
    <location>
        <begin position="106"/>
        <end position="130"/>
    </location>
</feature>
<feature type="region of interest" description="Disordered" evidence="6">
    <location>
        <begin position="285"/>
        <end position="346"/>
    </location>
</feature>
<keyword evidence="3 7" id="KW-1133">Transmembrane helix</keyword>
<keyword evidence="4 7" id="KW-0472">Membrane</keyword>
<feature type="transmembrane region" description="Helical" evidence="7">
    <location>
        <begin position="212"/>
        <end position="235"/>
    </location>
</feature>
<dbReference type="PANTHER" id="PTHR33048">
    <property type="entry name" value="PTH11-LIKE INTEGRAL MEMBRANE PROTEIN (AFU_ORTHOLOGUE AFUA_5G11245)"/>
    <property type="match status" value="1"/>
</dbReference>
<evidence type="ECO:0000256" key="6">
    <source>
        <dbReference type="SAM" id="MobiDB-lite"/>
    </source>
</evidence>
<gene>
    <name evidence="9" type="ORF">CTA1_4621</name>
</gene>
<organism evidence="9 10">
    <name type="scientific">Colletotrichum tanaceti</name>
    <dbReference type="NCBI Taxonomy" id="1306861"/>
    <lineage>
        <taxon>Eukaryota</taxon>
        <taxon>Fungi</taxon>
        <taxon>Dikarya</taxon>
        <taxon>Ascomycota</taxon>
        <taxon>Pezizomycotina</taxon>
        <taxon>Sordariomycetes</taxon>
        <taxon>Hypocreomycetidae</taxon>
        <taxon>Glomerellales</taxon>
        <taxon>Glomerellaceae</taxon>
        <taxon>Colletotrichum</taxon>
        <taxon>Colletotrichum destructivum species complex</taxon>
    </lineage>
</organism>
<dbReference type="STRING" id="1306861.A0A4U6X331"/>
<evidence type="ECO:0000313" key="10">
    <source>
        <dbReference type="Proteomes" id="UP000310108"/>
    </source>
</evidence>
<feature type="domain" description="Rhodopsin" evidence="8">
    <location>
        <begin position="46"/>
        <end position="280"/>
    </location>
</feature>
<evidence type="ECO:0000256" key="3">
    <source>
        <dbReference type="ARBA" id="ARBA00022989"/>
    </source>
</evidence>
<evidence type="ECO:0000256" key="7">
    <source>
        <dbReference type="SAM" id="Phobius"/>
    </source>
</evidence>
<keyword evidence="2 7" id="KW-0812">Transmembrane</keyword>
<dbReference type="Proteomes" id="UP000310108">
    <property type="component" value="Unassembled WGS sequence"/>
</dbReference>
<feature type="compositionally biased region" description="Polar residues" evidence="6">
    <location>
        <begin position="330"/>
        <end position="346"/>
    </location>
</feature>
<dbReference type="PANTHER" id="PTHR33048:SF129">
    <property type="entry name" value="INTEGRAL MEMBRANE PROTEIN-RELATED"/>
    <property type="match status" value="1"/>
</dbReference>
<evidence type="ECO:0000259" key="8">
    <source>
        <dbReference type="Pfam" id="PF20684"/>
    </source>
</evidence>
<reference evidence="9 10" key="1">
    <citation type="journal article" date="2019" name="PLoS ONE">
        <title>Comparative genome analysis indicates high evolutionary potential of pathogenicity genes in Colletotrichum tanaceti.</title>
        <authorList>
            <person name="Lelwala R.V."/>
            <person name="Korhonen P.K."/>
            <person name="Young N.D."/>
            <person name="Scott J.B."/>
            <person name="Ades P.A."/>
            <person name="Gasser R.B."/>
            <person name="Taylor P.W.J."/>
        </authorList>
    </citation>
    <scope>NUCLEOTIDE SEQUENCE [LARGE SCALE GENOMIC DNA]</scope>
    <source>
        <strain evidence="9">BRIP57314</strain>
    </source>
</reference>
<comment type="similarity">
    <text evidence="5">Belongs to the SAT4 family.</text>
</comment>
<accession>A0A4U6X331</accession>
<comment type="caution">
    <text evidence="9">The sequence shown here is derived from an EMBL/GenBank/DDBJ whole genome shotgun (WGS) entry which is preliminary data.</text>
</comment>
<feature type="transmembrane region" description="Helical" evidence="7">
    <location>
        <begin position="62"/>
        <end position="83"/>
    </location>
</feature>
<keyword evidence="10" id="KW-1185">Reference proteome</keyword>
<dbReference type="InterPro" id="IPR049326">
    <property type="entry name" value="Rhodopsin_dom_fungi"/>
</dbReference>
<dbReference type="InterPro" id="IPR052337">
    <property type="entry name" value="SAT4-like"/>
</dbReference>
<sequence length="346" mass="38616">MRSPPLDVLMKWPRPNYINPADRGPGLLIIETISLGLALALVCLCLRMYVRVFVIRQTWWDDWLMCAGMVFCIAVTTCVILATEKYGWNMHIWDIPLSVIKQTRQISMAIQSLFLFASGLCKLSILASYLRLAAPGTWFRHLTWATAAVVFALTWVFTILLYTQCVPIWHYWTPFADWCHCISNTLTDVAVYLLPMPTLFRLRMPLGQRVSLVVLFGLGTVVVVAGVMRTYWIMYCSITFAADPAYDITWEGFNIWVWTALEANLGVVCGCAPALRRLFTAGGGGKGDETPPAHGSVLTIGSPGQKRKKVAGTQESRQENDEEEHGLTGLPSQSMSARESSVTKLV</sequence>
<feature type="transmembrane region" description="Helical" evidence="7">
    <location>
        <begin position="27"/>
        <end position="50"/>
    </location>
</feature>
<dbReference type="Pfam" id="PF20684">
    <property type="entry name" value="Fung_rhodopsin"/>
    <property type="match status" value="1"/>
</dbReference>
<evidence type="ECO:0000256" key="2">
    <source>
        <dbReference type="ARBA" id="ARBA00022692"/>
    </source>
</evidence>
<comment type="subcellular location">
    <subcellularLocation>
        <location evidence="1">Membrane</location>
        <topology evidence="1">Multi-pass membrane protein</topology>
    </subcellularLocation>
</comment>
<dbReference type="GO" id="GO:0016020">
    <property type="term" value="C:membrane"/>
    <property type="evidence" value="ECO:0007669"/>
    <property type="project" value="UniProtKB-SubCell"/>
</dbReference>
<feature type="transmembrane region" description="Helical" evidence="7">
    <location>
        <begin position="142"/>
        <end position="162"/>
    </location>
</feature>